<feature type="region of interest" description="Disordered" evidence="4">
    <location>
        <begin position="288"/>
        <end position="325"/>
    </location>
</feature>
<dbReference type="PANTHER" id="PTHR45670:SF1">
    <property type="entry name" value="E3 UBIQUITIN-PROTEIN LIGASE HECTD1"/>
    <property type="match status" value="1"/>
</dbReference>
<feature type="compositionally biased region" description="Low complexity" evidence="4">
    <location>
        <begin position="1"/>
        <end position="21"/>
    </location>
</feature>
<dbReference type="InterPro" id="IPR016024">
    <property type="entry name" value="ARM-type_fold"/>
</dbReference>
<comment type="catalytic activity">
    <reaction evidence="1">
        <text>S-ubiquitinyl-[E2 ubiquitin-conjugating enzyme]-L-cysteine + [acceptor protein]-L-lysine = [E2 ubiquitin-conjugating enzyme]-L-cysteine + N(6)-ubiquitinyl-[acceptor protein]-L-lysine.</text>
        <dbReference type="EC" id="2.3.2.26"/>
    </reaction>
</comment>
<keyword evidence="3" id="KW-0808">Transferase</keyword>
<proteinExistence type="predicted"/>
<reference evidence="6" key="1">
    <citation type="submission" date="2023-10" db="EMBL/GenBank/DDBJ databases">
        <authorList>
            <person name="Chen Y."/>
            <person name="Shah S."/>
            <person name="Dougan E. K."/>
            <person name="Thang M."/>
            <person name="Chan C."/>
        </authorList>
    </citation>
    <scope>NUCLEOTIDE SEQUENCE [LARGE SCALE GENOMIC DNA]</scope>
</reference>
<feature type="region of interest" description="Disordered" evidence="4">
    <location>
        <begin position="1"/>
        <end position="35"/>
    </location>
</feature>
<name>A0ABN9TJU4_9DINO</name>
<dbReference type="InterPro" id="IPR057948">
    <property type="entry name" value="TPR_TRIP12_N"/>
</dbReference>
<feature type="domain" description="E3 ubiquitin-protein ligase TRIP12-like TPR repeats" evidence="5">
    <location>
        <begin position="76"/>
        <end position="207"/>
    </location>
</feature>
<dbReference type="InterPro" id="IPR011989">
    <property type="entry name" value="ARM-like"/>
</dbReference>
<evidence type="ECO:0000259" key="5">
    <source>
        <dbReference type="Pfam" id="PF25579"/>
    </source>
</evidence>
<evidence type="ECO:0000256" key="1">
    <source>
        <dbReference type="ARBA" id="ARBA00000885"/>
    </source>
</evidence>
<evidence type="ECO:0000256" key="3">
    <source>
        <dbReference type="ARBA" id="ARBA00022679"/>
    </source>
</evidence>
<dbReference type="InterPro" id="IPR045322">
    <property type="entry name" value="HECTD1/TRIP12-like"/>
</dbReference>
<sequence length="404" mass="42352">MEGTGWAAADGGGAAIAAGMEGDSESDEGGQSDEGMEDMLELASGQGSSGSIGGPPGGYGALGFLLRRTSQLEKEGGGTQFSSMLRDLKSGDSARQLAALTELSEYLSFSTEEALLSFPMEAFIPVLVSLLESPGQSEESAGQVMLLCCRCLHSVVDILPATARIITAAGGLPVLCSKLLNVEFIDVAEVAVAIIEWMSEDQPLQVLRAGCLQASLAFLDFFQMATQRQAANAASLMLALDLPRSALEQHVKPVLPTLAALLQHSDPQVAQSICECWRRALDSTIAAHGQPQAAQGPPCWTPFDRLTAGDRSRRDRNKVPADFWAPGPRSCAGASGSGSAVASPAPPATPGPLGAQLEEMCPAGVLGSFLLLLGSGISARWSQSRCCTSWQFSRIIPRRSRKSC</sequence>
<dbReference type="EC" id="2.3.2.26" evidence="2"/>
<comment type="caution">
    <text evidence="6">The sequence shown here is derived from an EMBL/GenBank/DDBJ whole genome shotgun (WGS) entry which is preliminary data.</text>
</comment>
<accession>A0ABN9TJU4</accession>
<dbReference type="Proteomes" id="UP001189429">
    <property type="component" value="Unassembled WGS sequence"/>
</dbReference>
<feature type="compositionally biased region" description="Low complexity" evidence="4">
    <location>
        <begin position="288"/>
        <end position="298"/>
    </location>
</feature>
<protein>
    <recommendedName>
        <fullName evidence="2">HECT-type E3 ubiquitin transferase</fullName>
        <ecNumber evidence="2">2.3.2.26</ecNumber>
    </recommendedName>
</protein>
<evidence type="ECO:0000256" key="4">
    <source>
        <dbReference type="SAM" id="MobiDB-lite"/>
    </source>
</evidence>
<feature type="compositionally biased region" description="Acidic residues" evidence="4">
    <location>
        <begin position="22"/>
        <end position="35"/>
    </location>
</feature>
<evidence type="ECO:0000313" key="7">
    <source>
        <dbReference type="Proteomes" id="UP001189429"/>
    </source>
</evidence>
<dbReference type="PANTHER" id="PTHR45670">
    <property type="entry name" value="E3 UBIQUITIN-PROTEIN LIGASE TRIP12"/>
    <property type="match status" value="1"/>
</dbReference>
<feature type="compositionally biased region" description="Basic and acidic residues" evidence="4">
    <location>
        <begin position="307"/>
        <end position="319"/>
    </location>
</feature>
<gene>
    <name evidence="6" type="ORF">PCOR1329_LOCUS39793</name>
</gene>
<dbReference type="Pfam" id="PF25579">
    <property type="entry name" value="TPR_TRIP12_N"/>
    <property type="match status" value="1"/>
</dbReference>
<dbReference type="SUPFAM" id="SSF48371">
    <property type="entry name" value="ARM repeat"/>
    <property type="match status" value="1"/>
</dbReference>
<evidence type="ECO:0000313" key="6">
    <source>
        <dbReference type="EMBL" id="CAK0846235.1"/>
    </source>
</evidence>
<organism evidence="6 7">
    <name type="scientific">Prorocentrum cordatum</name>
    <dbReference type="NCBI Taxonomy" id="2364126"/>
    <lineage>
        <taxon>Eukaryota</taxon>
        <taxon>Sar</taxon>
        <taxon>Alveolata</taxon>
        <taxon>Dinophyceae</taxon>
        <taxon>Prorocentrales</taxon>
        <taxon>Prorocentraceae</taxon>
        <taxon>Prorocentrum</taxon>
    </lineage>
</organism>
<keyword evidence="7" id="KW-1185">Reference proteome</keyword>
<dbReference type="Gene3D" id="1.25.10.10">
    <property type="entry name" value="Leucine-rich Repeat Variant"/>
    <property type="match status" value="1"/>
</dbReference>
<dbReference type="EMBL" id="CAUYUJ010014808">
    <property type="protein sequence ID" value="CAK0846235.1"/>
    <property type="molecule type" value="Genomic_DNA"/>
</dbReference>
<evidence type="ECO:0000256" key="2">
    <source>
        <dbReference type="ARBA" id="ARBA00012485"/>
    </source>
</evidence>